<evidence type="ECO:0000256" key="1">
    <source>
        <dbReference type="SAM" id="MobiDB-lite"/>
    </source>
</evidence>
<dbReference type="Pfam" id="PF08044">
    <property type="entry name" value="DUF1707"/>
    <property type="match status" value="1"/>
</dbReference>
<evidence type="ECO:0000259" key="2">
    <source>
        <dbReference type="Pfam" id="PF08044"/>
    </source>
</evidence>
<feature type="region of interest" description="Disordered" evidence="1">
    <location>
        <begin position="66"/>
        <end position="106"/>
    </location>
</feature>
<feature type="compositionally biased region" description="Basic and acidic residues" evidence="1">
    <location>
        <begin position="1"/>
        <end position="10"/>
    </location>
</feature>
<proteinExistence type="predicted"/>
<organism evidence="3 4">
    <name type="scientific">Dietzia aerolata</name>
    <dbReference type="NCBI Taxonomy" id="595984"/>
    <lineage>
        <taxon>Bacteria</taxon>
        <taxon>Bacillati</taxon>
        <taxon>Actinomycetota</taxon>
        <taxon>Actinomycetes</taxon>
        <taxon>Mycobacteriales</taxon>
        <taxon>Dietziaceae</taxon>
        <taxon>Dietzia</taxon>
    </lineage>
</organism>
<feature type="domain" description="DUF1707" evidence="2">
    <location>
        <begin position="15"/>
        <end position="65"/>
    </location>
</feature>
<dbReference type="InterPro" id="IPR012551">
    <property type="entry name" value="DUF1707_SHOCT-like"/>
</dbReference>
<feature type="region of interest" description="Disordered" evidence="1">
    <location>
        <begin position="1"/>
        <end position="23"/>
    </location>
</feature>
<dbReference type="PANTHER" id="PTHR40763:SF4">
    <property type="entry name" value="DUF1707 DOMAIN-CONTAINING PROTEIN"/>
    <property type="match status" value="1"/>
</dbReference>
<accession>A0ABV5JR88</accession>
<protein>
    <submittedName>
        <fullName evidence="3">DUF1707 domain-containing protein</fullName>
    </submittedName>
</protein>
<sequence length="226" mass="24303">MDHGNPDPDRNVPAVRASDAERHETARILQEAFSEGRLTVAEFDERTSQAYQARFQTELAQLTVDISPARRSPARRITESKPDLSAESHDDRTPTHRVTGSPGTRASIAVMGGCERSGVWTIGSDHTAVAVMGGVEIDLREASLQSGEITIWAFAVWGGIAILVPDDLHLVMDGFGLMGGFAEGSGPWKQDPRPVRQAPPGAPTVRVTGLALMGGVEVRRVPRPGH</sequence>
<keyword evidence="4" id="KW-1185">Reference proteome</keyword>
<dbReference type="RefSeq" id="WP_380023165.1">
    <property type="nucleotide sequence ID" value="NZ_JBHMDY010000004.1"/>
</dbReference>
<dbReference type="PANTHER" id="PTHR40763">
    <property type="entry name" value="MEMBRANE PROTEIN-RELATED"/>
    <property type="match status" value="1"/>
</dbReference>
<evidence type="ECO:0000313" key="3">
    <source>
        <dbReference type="EMBL" id="MFB9259259.1"/>
    </source>
</evidence>
<feature type="compositionally biased region" description="Basic and acidic residues" evidence="1">
    <location>
        <begin position="76"/>
        <end position="94"/>
    </location>
</feature>
<evidence type="ECO:0000313" key="4">
    <source>
        <dbReference type="Proteomes" id="UP001589700"/>
    </source>
</evidence>
<dbReference type="Proteomes" id="UP001589700">
    <property type="component" value="Unassembled WGS sequence"/>
</dbReference>
<reference evidence="3 4" key="1">
    <citation type="submission" date="2024-09" db="EMBL/GenBank/DDBJ databases">
        <authorList>
            <person name="Sun Q."/>
            <person name="Mori K."/>
        </authorList>
    </citation>
    <scope>NUCLEOTIDE SEQUENCE [LARGE SCALE GENOMIC DNA]</scope>
    <source>
        <strain evidence="3 4">CCM 7659</strain>
    </source>
</reference>
<comment type="caution">
    <text evidence="3">The sequence shown here is derived from an EMBL/GenBank/DDBJ whole genome shotgun (WGS) entry which is preliminary data.</text>
</comment>
<dbReference type="EMBL" id="JBHMDY010000004">
    <property type="protein sequence ID" value="MFB9259259.1"/>
    <property type="molecule type" value="Genomic_DNA"/>
</dbReference>
<gene>
    <name evidence="3" type="ORF">ACFFVD_05530</name>
</gene>
<name>A0ABV5JR88_9ACTN</name>